<dbReference type="NCBIfam" id="NF047561">
    <property type="entry name" value="orf58_phage_fam"/>
    <property type="match status" value="1"/>
</dbReference>
<dbReference type="SUPFAM" id="SSF52266">
    <property type="entry name" value="SGNH hydrolase"/>
    <property type="match status" value="1"/>
</dbReference>
<dbReference type="Proteomes" id="UP000244870">
    <property type="component" value="Chromosome"/>
</dbReference>
<dbReference type="CDD" id="cd00229">
    <property type="entry name" value="SGNH_hydrolase"/>
    <property type="match status" value="1"/>
</dbReference>
<dbReference type="InterPro" id="IPR051532">
    <property type="entry name" value="Ester_Hydrolysis_Enzymes"/>
</dbReference>
<dbReference type="InterPro" id="IPR013830">
    <property type="entry name" value="SGNH_hydro"/>
</dbReference>
<name>A0A2S1KRM5_9LACO</name>
<protein>
    <submittedName>
        <fullName evidence="1">Uncharacterized protein</fullName>
    </submittedName>
</protein>
<sequence length="505" mass="55725">MAIKRIVAFGDSITQGWDGNRGVTPWTAEVSKRLSVPVDNQAVGGSTMSGDNRDHNFVQQVQNTNLSGYDVATIAFGTNDFAYYNSSLSAVKSALTNGIDTIKSKNPHIKMIGILPIQTWKGATNLDTRNGAGYSQNDLLAAERSIYQQYGIAVLDWRDAPLVTAANHSRALGDGIVHPTAETYVKMGDRIAKFIKDNTATPPAPAPKPAPQQDIKPITATGQFMFEIYMDIYTDSGVLHYVHNADRNFSLDIEFSLPFDNTSDRSVGEITIWNMSQISFNRIHEGNRVVVNAGYHGDTGIIFDGQIYKTTVPTREGGDLNYTLRVVEGTDYRKLKHVSLTFGEGTDATTIINKIVQVSGINLNFVSLGRNYVFKEGYTVDGSPFDALSDVADQTRSALFYRRGQLTLRWLYDAEVTGNFTLDSKSGLISSPTMERRDDDWIESDDDDGQGRYEYSADSILNYRITTGEHVHLVSEFVDVWAAVLSGEHTFDGTNPTTTLELGVK</sequence>
<dbReference type="Pfam" id="PF13472">
    <property type="entry name" value="Lipase_GDSL_2"/>
    <property type="match status" value="1"/>
</dbReference>
<gene>
    <name evidence="1" type="ORF">B6254_1177</name>
</gene>
<dbReference type="OrthoDB" id="2339486at2"/>
<dbReference type="EMBL" id="CP020928">
    <property type="protein sequence ID" value="AWF95583.1"/>
    <property type="molecule type" value="Genomic_DNA"/>
</dbReference>
<proteinExistence type="predicted"/>
<evidence type="ECO:0000313" key="2">
    <source>
        <dbReference type="Proteomes" id="UP000244870"/>
    </source>
</evidence>
<dbReference type="PANTHER" id="PTHR30383">
    <property type="entry name" value="THIOESTERASE 1/PROTEASE 1/LYSOPHOSPHOLIPASE L1"/>
    <property type="match status" value="1"/>
</dbReference>
<accession>A0A2S1KRM5</accession>
<dbReference type="AlphaFoldDB" id="A0A2S1KRM5"/>
<dbReference type="InterPro" id="IPR036514">
    <property type="entry name" value="SGNH_hydro_sf"/>
</dbReference>
<organism evidence="1 2">
    <name type="scientific">Weissella cibaria</name>
    <dbReference type="NCBI Taxonomy" id="137591"/>
    <lineage>
        <taxon>Bacteria</taxon>
        <taxon>Bacillati</taxon>
        <taxon>Bacillota</taxon>
        <taxon>Bacilli</taxon>
        <taxon>Lactobacillales</taxon>
        <taxon>Lactobacillaceae</taxon>
        <taxon>Weissella</taxon>
    </lineage>
</organism>
<evidence type="ECO:0000313" key="1">
    <source>
        <dbReference type="EMBL" id="AWF95583.1"/>
    </source>
</evidence>
<dbReference type="RefSeq" id="WP_108730425.1">
    <property type="nucleotide sequence ID" value="NZ_CABJFA010000001.1"/>
</dbReference>
<dbReference type="Gene3D" id="3.40.50.1110">
    <property type="entry name" value="SGNH hydrolase"/>
    <property type="match status" value="1"/>
</dbReference>
<reference evidence="1 2" key="1">
    <citation type="submission" date="2017-04" db="EMBL/GenBank/DDBJ databases">
        <title>Weissella cibaria strain m2 complete genome.</title>
        <authorList>
            <person name="Pan Q."/>
            <person name="Tan M."/>
            <person name="Yao F."/>
            <person name="Su S."/>
        </authorList>
    </citation>
    <scope>NUCLEOTIDE SEQUENCE [LARGE SCALE GENOMIC DNA]</scope>
    <source>
        <strain evidence="1 2">M2</strain>
    </source>
</reference>